<feature type="region of interest" description="Disordered" evidence="1">
    <location>
        <begin position="81"/>
        <end position="113"/>
    </location>
</feature>
<dbReference type="Pfam" id="PF08284">
    <property type="entry name" value="RVP_2"/>
    <property type="match status" value="1"/>
</dbReference>
<reference evidence="2 3" key="1">
    <citation type="journal article" date="2022" name="G3 (Bethesda)">
        <title>Whole-genome sequence and methylome profiling of the almond [Prunus dulcis (Mill.) D.A. Webb] cultivar 'Nonpareil'.</title>
        <authorList>
            <person name="D'Amico-Willman K.M."/>
            <person name="Ouma W.Z."/>
            <person name="Meulia T."/>
            <person name="Sideli G.M."/>
            <person name="Gradziel T.M."/>
            <person name="Fresnedo-Ramirez J."/>
        </authorList>
    </citation>
    <scope>NUCLEOTIDE SEQUENCE [LARGE SCALE GENOMIC DNA]</scope>
    <source>
        <strain evidence="2">Clone GOH B32 T37-40</strain>
    </source>
</reference>
<dbReference type="PANTHER" id="PTHR15503:SF45">
    <property type="entry name" value="RNA-DIRECTED DNA POLYMERASE HOMOLOG"/>
    <property type="match status" value="1"/>
</dbReference>
<organism evidence="2 3">
    <name type="scientific">Prunus dulcis</name>
    <name type="common">Almond</name>
    <name type="synonym">Amygdalus dulcis</name>
    <dbReference type="NCBI Taxonomy" id="3755"/>
    <lineage>
        <taxon>Eukaryota</taxon>
        <taxon>Viridiplantae</taxon>
        <taxon>Streptophyta</taxon>
        <taxon>Embryophyta</taxon>
        <taxon>Tracheophyta</taxon>
        <taxon>Spermatophyta</taxon>
        <taxon>Magnoliopsida</taxon>
        <taxon>eudicotyledons</taxon>
        <taxon>Gunneridae</taxon>
        <taxon>Pentapetalae</taxon>
        <taxon>rosids</taxon>
        <taxon>fabids</taxon>
        <taxon>Rosales</taxon>
        <taxon>Rosaceae</taxon>
        <taxon>Amygdaloideae</taxon>
        <taxon>Amygdaleae</taxon>
        <taxon>Prunus</taxon>
    </lineage>
</organism>
<dbReference type="Proteomes" id="UP001054821">
    <property type="component" value="Chromosome 1"/>
</dbReference>
<name>A0AAD4ZP09_PRUDU</name>
<dbReference type="InterPro" id="IPR021109">
    <property type="entry name" value="Peptidase_aspartic_dom_sf"/>
</dbReference>
<evidence type="ECO:0000313" key="3">
    <source>
        <dbReference type="Proteomes" id="UP001054821"/>
    </source>
</evidence>
<proteinExistence type="predicted"/>
<accession>A0AAD4ZP09</accession>
<evidence type="ECO:0000256" key="1">
    <source>
        <dbReference type="SAM" id="MobiDB-lite"/>
    </source>
</evidence>
<keyword evidence="3" id="KW-1185">Reference proteome</keyword>
<dbReference type="Gene3D" id="2.40.70.10">
    <property type="entry name" value="Acid Proteases"/>
    <property type="match status" value="1"/>
</dbReference>
<gene>
    <name evidence="2" type="ORF">L3X38_004442</name>
</gene>
<sequence>MPISCLASLILNARGSKFGVFELESVLVKALNRVVVLGTTLEVVQLKHFGGSARCSSRTAITARLTQGMGVQSGAQGASQFVGASSRGRVQTSVGSRGGNQQRRRGGPSKATGRVYNMSQQEVQASLEVIIGVRLSALRNELAISVPTGDVFMVGTMYRDNMVLVGDIFLEVDLIPLDMVDLDVIMGMDWLAKHCASVDCFRKEVIFRSREQPEVTFYGYLAHVIDTWGNGLRLEHIPGVREFSDVFPEDLPGLPPHREIEFTSELILRTNLISQAPYIMAPAELRKLKIIIGADG</sequence>
<evidence type="ECO:0000313" key="2">
    <source>
        <dbReference type="EMBL" id="KAI5351551.1"/>
    </source>
</evidence>
<comment type="caution">
    <text evidence="2">The sequence shown here is derived from an EMBL/GenBank/DDBJ whole genome shotgun (WGS) entry which is preliminary data.</text>
</comment>
<dbReference type="AlphaFoldDB" id="A0AAD4ZP09"/>
<dbReference type="InterPro" id="IPR032567">
    <property type="entry name" value="RTL1-rel"/>
</dbReference>
<evidence type="ECO:0008006" key="4">
    <source>
        <dbReference type="Google" id="ProtNLM"/>
    </source>
</evidence>
<dbReference type="EMBL" id="JAJFAZ020000001">
    <property type="protein sequence ID" value="KAI5351551.1"/>
    <property type="molecule type" value="Genomic_DNA"/>
</dbReference>
<feature type="compositionally biased region" description="Polar residues" evidence="1">
    <location>
        <begin position="81"/>
        <end position="95"/>
    </location>
</feature>
<dbReference type="PANTHER" id="PTHR15503">
    <property type="entry name" value="LDOC1 RELATED"/>
    <property type="match status" value="1"/>
</dbReference>
<protein>
    <recommendedName>
        <fullName evidence="4">Transposable element protein</fullName>
    </recommendedName>
</protein>